<reference evidence="2 3" key="1">
    <citation type="submission" date="2024-09" db="EMBL/GenBank/DDBJ databases">
        <title>Floridaenema gen nov. (Aerosakkonemataceae, Aerosakkonematales ord. nov., Cyanobacteria) from benthic tropical and subtropical fresh waters, with the description of four new species.</title>
        <authorList>
            <person name="Moretto J.A."/>
            <person name="Berthold D.E."/>
            <person name="Lefler F.W."/>
            <person name="Huang I.-S."/>
            <person name="Laughinghouse H. IV."/>
        </authorList>
    </citation>
    <scope>NUCLEOTIDE SEQUENCE [LARGE SCALE GENOMIC DNA]</scope>
    <source>
        <strain evidence="2 3">BLCC-F154</strain>
    </source>
</reference>
<comment type="caution">
    <text evidence="2">The sequence shown here is derived from an EMBL/GenBank/DDBJ whole genome shotgun (WGS) entry which is preliminary data.</text>
</comment>
<dbReference type="EMBL" id="JBHFNS010000019">
    <property type="protein sequence ID" value="MFB2934469.1"/>
    <property type="molecule type" value="Genomic_DNA"/>
</dbReference>
<proteinExistence type="predicted"/>
<organism evidence="2 3">
    <name type="scientific">Floridaenema fluviatile BLCC-F154</name>
    <dbReference type="NCBI Taxonomy" id="3153640"/>
    <lineage>
        <taxon>Bacteria</taxon>
        <taxon>Bacillati</taxon>
        <taxon>Cyanobacteriota</taxon>
        <taxon>Cyanophyceae</taxon>
        <taxon>Oscillatoriophycideae</taxon>
        <taxon>Aerosakkonematales</taxon>
        <taxon>Aerosakkonemataceae</taxon>
        <taxon>Floridanema</taxon>
        <taxon>Floridanema fluviatile</taxon>
    </lineage>
</organism>
<name>A0ABV4Y889_9CYAN</name>
<dbReference type="RefSeq" id="WP_413255997.1">
    <property type="nucleotide sequence ID" value="NZ_JBHFNS010000019.1"/>
</dbReference>
<dbReference type="Pfam" id="PF05239">
    <property type="entry name" value="PRC"/>
    <property type="match status" value="1"/>
</dbReference>
<protein>
    <submittedName>
        <fullName evidence="2">PRC-barrel domain-containing protein</fullName>
    </submittedName>
</protein>
<dbReference type="Gene3D" id="3.90.50.10">
    <property type="entry name" value="Photosynthetic Reaction Center, subunit H, domain 2"/>
    <property type="match status" value="1"/>
</dbReference>
<keyword evidence="3" id="KW-1185">Reference proteome</keyword>
<evidence type="ECO:0000313" key="2">
    <source>
        <dbReference type="EMBL" id="MFB2934469.1"/>
    </source>
</evidence>
<feature type="domain" description="PRC-barrel" evidence="1">
    <location>
        <begin position="15"/>
        <end position="89"/>
    </location>
</feature>
<accession>A0ABV4Y889</accession>
<dbReference type="SUPFAM" id="SSF50346">
    <property type="entry name" value="PRC-barrel domain"/>
    <property type="match status" value="1"/>
</dbReference>
<dbReference type="InterPro" id="IPR011033">
    <property type="entry name" value="PRC_barrel-like_sf"/>
</dbReference>
<dbReference type="Proteomes" id="UP001576776">
    <property type="component" value="Unassembled WGS sequence"/>
</dbReference>
<evidence type="ECO:0000259" key="1">
    <source>
        <dbReference type="Pfam" id="PF05239"/>
    </source>
</evidence>
<gene>
    <name evidence="2" type="ORF">ACE1B6_04260</name>
</gene>
<dbReference type="InterPro" id="IPR027275">
    <property type="entry name" value="PRC-brl_dom"/>
</dbReference>
<dbReference type="InterPro" id="IPR014747">
    <property type="entry name" value="Bac_photo_RC_H_C"/>
</dbReference>
<sequence>MPLYKLQDFYPNYKEAFHGDDVKALDLYTEGGEKIGSVDRVLVDEEGRFRYLVVSTGFLGFGKKILLPIGLSRIDYNAGRVFVDGLSKEQAEQLPEYQEKMSLTPEQENKIRIIYQGKAGNATSTNESDFNRQSYSYQQEPSMYEMTQQRHGDFSIYEERLIASRR</sequence>
<evidence type="ECO:0000313" key="3">
    <source>
        <dbReference type="Proteomes" id="UP001576776"/>
    </source>
</evidence>